<evidence type="ECO:0000313" key="1">
    <source>
        <dbReference type="EMBL" id="KRO26784.1"/>
    </source>
</evidence>
<organism evidence="1 2">
    <name type="scientific">Lactiplantibacillus fabifermentans DSM 21115</name>
    <dbReference type="NCBI Taxonomy" id="1413187"/>
    <lineage>
        <taxon>Bacteria</taxon>
        <taxon>Bacillati</taxon>
        <taxon>Bacillota</taxon>
        <taxon>Bacilli</taxon>
        <taxon>Lactobacillales</taxon>
        <taxon>Lactobacillaceae</taxon>
        <taxon>Lactiplantibacillus</taxon>
    </lineage>
</organism>
<keyword evidence="2" id="KW-1185">Reference proteome</keyword>
<dbReference type="Proteomes" id="UP000050920">
    <property type="component" value="Unassembled WGS sequence"/>
</dbReference>
<evidence type="ECO:0000313" key="2">
    <source>
        <dbReference type="Proteomes" id="UP000050920"/>
    </source>
</evidence>
<dbReference type="EMBL" id="AYGX02000107">
    <property type="protein sequence ID" value="KRO26784.1"/>
    <property type="molecule type" value="Genomic_DNA"/>
</dbReference>
<gene>
    <name evidence="1" type="ORF">DY78_GL000642</name>
</gene>
<dbReference type="RefSeq" id="WP_024624356.1">
    <property type="nucleotide sequence ID" value="NZ_AYGX02000107.1"/>
</dbReference>
<comment type="caution">
    <text evidence="1">The sequence shown here is derived from an EMBL/GenBank/DDBJ whole genome shotgun (WGS) entry which is preliminary data.</text>
</comment>
<sequence length="215" mass="23497">MRKIKLVVLGVVGLGLAGGGYYGLQTVQAQPTKAATKPVPAKNQSVATATTSAGPVQQKSIDLADVKNGSVEFRDRLETANQIDTEIHHQQRAKFGEVLPGTVDVTLSQPTVKATADARQQDVWQIKVPYQLKLHNGNNAATPYYLNMGHLIRITAGDYTMSAEAQPYDWVNGQHRTSHGTAVINLPRNSAKLGHYQIHYFQPTGTNLTNIYNLH</sequence>
<dbReference type="AlphaFoldDB" id="A0A0R2NQU9"/>
<accession>A0A0R2NQU9</accession>
<protein>
    <submittedName>
        <fullName evidence="1">Uncharacterized protein</fullName>
    </submittedName>
</protein>
<name>A0A0R2NQU9_9LACO</name>
<reference evidence="1 2" key="1">
    <citation type="journal article" date="2015" name="Genome Announc.">
        <title>Expanding the biotechnology potential of lactobacilli through comparative genomics of 213 strains and associated genera.</title>
        <authorList>
            <person name="Sun Z."/>
            <person name="Harris H.M."/>
            <person name="McCann A."/>
            <person name="Guo C."/>
            <person name="Argimon S."/>
            <person name="Zhang W."/>
            <person name="Yang X."/>
            <person name="Jeffery I.B."/>
            <person name="Cooney J.C."/>
            <person name="Kagawa T.F."/>
            <person name="Liu W."/>
            <person name="Song Y."/>
            <person name="Salvetti E."/>
            <person name="Wrobel A."/>
            <person name="Rasinkangas P."/>
            <person name="Parkhill J."/>
            <person name="Rea M.C."/>
            <person name="O'Sullivan O."/>
            <person name="Ritari J."/>
            <person name="Douillard F.P."/>
            <person name="Paul Ross R."/>
            <person name="Yang R."/>
            <person name="Briner A.E."/>
            <person name="Felis G.E."/>
            <person name="de Vos W.M."/>
            <person name="Barrangou R."/>
            <person name="Klaenhammer T.R."/>
            <person name="Caufield P.W."/>
            <person name="Cui Y."/>
            <person name="Zhang H."/>
            <person name="O'Toole P.W."/>
        </authorList>
    </citation>
    <scope>NUCLEOTIDE SEQUENCE [LARGE SCALE GENOMIC DNA]</scope>
    <source>
        <strain evidence="1 2">DSM 21115</strain>
    </source>
</reference>
<proteinExistence type="predicted"/>